<comment type="similarity">
    <text evidence="1">Belongs to the flagella basal body rod proteins family.</text>
</comment>
<dbReference type="GO" id="GO:0005198">
    <property type="term" value="F:structural molecule activity"/>
    <property type="evidence" value="ECO:0007669"/>
    <property type="project" value="InterPro"/>
</dbReference>
<accession>A0A645HLL3</accession>
<sequence>MQTLDKYTVTFADKVNSLLAKGYGVNDLTGAAPGRVLFTAKSGNITAGSIEVSDSIKTAADLPLSDKANSPGNAAIGLEIARILQDGSFLQGQTPVEFYSNFIGRISQNANEALNAKKSSQLVVEQLNSTRSSTMGVNMNEEAISLIKFQKNLEAASKIIATNNQVLATIINLGK</sequence>
<gene>
    <name evidence="3" type="ORF">SDC9_184032</name>
</gene>
<dbReference type="GO" id="GO:0044780">
    <property type="term" value="P:bacterial-type flagellum assembly"/>
    <property type="evidence" value="ECO:0007669"/>
    <property type="project" value="InterPro"/>
</dbReference>
<dbReference type="AlphaFoldDB" id="A0A645HLL3"/>
<evidence type="ECO:0000259" key="2">
    <source>
        <dbReference type="Pfam" id="PF06429"/>
    </source>
</evidence>
<dbReference type="EMBL" id="VSSQ01090690">
    <property type="protein sequence ID" value="MPN36523.1"/>
    <property type="molecule type" value="Genomic_DNA"/>
</dbReference>
<dbReference type="PANTHER" id="PTHR30033:SF1">
    <property type="entry name" value="FLAGELLAR HOOK-ASSOCIATED PROTEIN 1"/>
    <property type="match status" value="1"/>
</dbReference>
<dbReference type="PANTHER" id="PTHR30033">
    <property type="entry name" value="FLAGELLAR HOOK-ASSOCIATED PROTEIN 1"/>
    <property type="match status" value="1"/>
</dbReference>
<protein>
    <recommendedName>
        <fullName evidence="2">Flagellar basal-body/hook protein C-terminal domain-containing protein</fullName>
    </recommendedName>
</protein>
<dbReference type="InterPro" id="IPR002371">
    <property type="entry name" value="FlgK"/>
</dbReference>
<reference evidence="3" key="1">
    <citation type="submission" date="2019-08" db="EMBL/GenBank/DDBJ databases">
        <authorList>
            <person name="Kucharzyk K."/>
            <person name="Murdoch R.W."/>
            <person name="Higgins S."/>
            <person name="Loffler F."/>
        </authorList>
    </citation>
    <scope>NUCLEOTIDE SEQUENCE</scope>
</reference>
<organism evidence="3">
    <name type="scientific">bioreactor metagenome</name>
    <dbReference type="NCBI Taxonomy" id="1076179"/>
    <lineage>
        <taxon>unclassified sequences</taxon>
        <taxon>metagenomes</taxon>
        <taxon>ecological metagenomes</taxon>
    </lineage>
</organism>
<evidence type="ECO:0000313" key="3">
    <source>
        <dbReference type="EMBL" id="MPN36523.1"/>
    </source>
</evidence>
<feature type="domain" description="Flagellar basal-body/hook protein C-terminal" evidence="2">
    <location>
        <begin position="134"/>
        <end position="173"/>
    </location>
</feature>
<evidence type="ECO:0000256" key="1">
    <source>
        <dbReference type="ARBA" id="ARBA00009677"/>
    </source>
</evidence>
<name>A0A645HLL3_9ZZZZ</name>
<dbReference type="InterPro" id="IPR010930">
    <property type="entry name" value="Flg_bb/hook_C_dom"/>
</dbReference>
<dbReference type="GO" id="GO:0009424">
    <property type="term" value="C:bacterial-type flagellum hook"/>
    <property type="evidence" value="ECO:0007669"/>
    <property type="project" value="InterPro"/>
</dbReference>
<proteinExistence type="inferred from homology"/>
<comment type="caution">
    <text evidence="3">The sequence shown here is derived from an EMBL/GenBank/DDBJ whole genome shotgun (WGS) entry which is preliminary data.</text>
</comment>
<dbReference type="SUPFAM" id="SSF64518">
    <property type="entry name" value="Phase 1 flagellin"/>
    <property type="match status" value="1"/>
</dbReference>
<dbReference type="Pfam" id="PF06429">
    <property type="entry name" value="Flg_bbr_C"/>
    <property type="match status" value="1"/>
</dbReference>